<feature type="domain" description="6-hydroxymethylpterin diphosphokinase MptE-like" evidence="1">
    <location>
        <begin position="284"/>
        <end position="430"/>
    </location>
</feature>
<evidence type="ECO:0000259" key="2">
    <source>
        <dbReference type="Pfam" id="PF20157"/>
    </source>
</evidence>
<accession>A0A7Y0E335</accession>
<dbReference type="Pfam" id="PF01973">
    <property type="entry name" value="MptE-like"/>
    <property type="match status" value="1"/>
</dbReference>
<dbReference type="InterPro" id="IPR002826">
    <property type="entry name" value="MptE-like"/>
</dbReference>
<evidence type="ECO:0000259" key="1">
    <source>
        <dbReference type="Pfam" id="PF01973"/>
    </source>
</evidence>
<proteinExistence type="predicted"/>
<dbReference type="Proteomes" id="UP000539372">
    <property type="component" value="Unassembled WGS sequence"/>
</dbReference>
<dbReference type="EMBL" id="JABBNT010000005">
    <property type="protein sequence ID" value="NMM46339.1"/>
    <property type="molecule type" value="Genomic_DNA"/>
</dbReference>
<reference evidence="3 4" key="1">
    <citation type="submission" date="2020-04" db="EMBL/GenBank/DDBJ databases">
        <title>Rhodospirillaceae bacterium KN72 isolated from deep sea.</title>
        <authorList>
            <person name="Zhang D.-C."/>
        </authorList>
    </citation>
    <scope>NUCLEOTIDE SEQUENCE [LARGE SCALE GENOMIC DNA]</scope>
    <source>
        <strain evidence="3 4">KN72</strain>
    </source>
</reference>
<comment type="caution">
    <text evidence="3">The sequence shown here is derived from an EMBL/GenBank/DDBJ whole genome shotgun (WGS) entry which is preliminary data.</text>
</comment>
<dbReference type="RefSeq" id="WP_169626700.1">
    <property type="nucleotide sequence ID" value="NZ_JABBNT010000005.1"/>
</dbReference>
<evidence type="ECO:0000313" key="3">
    <source>
        <dbReference type="EMBL" id="NMM46339.1"/>
    </source>
</evidence>
<organism evidence="3 4">
    <name type="scientific">Pacificispira spongiicola</name>
    <dbReference type="NCBI Taxonomy" id="2729598"/>
    <lineage>
        <taxon>Bacteria</taxon>
        <taxon>Pseudomonadati</taxon>
        <taxon>Pseudomonadota</taxon>
        <taxon>Alphaproteobacteria</taxon>
        <taxon>Rhodospirillales</taxon>
        <taxon>Rhodospirillaceae</taxon>
        <taxon>Pacificispira</taxon>
    </lineage>
</organism>
<gene>
    <name evidence="3" type="ORF">HH303_17745</name>
</gene>
<dbReference type="Pfam" id="PF20157">
    <property type="entry name" value="Maf_flag10_N"/>
    <property type="match status" value="1"/>
</dbReference>
<keyword evidence="4" id="KW-1185">Reference proteome</keyword>
<sequence length="682" mass="77143">MSIVDLTEDPAARDLFEKNLEAIRRYDEALADRLALIETPVAKIVSVDGEDGEDQDLNLDIGHTLFYDKGVRKFVDEQYDVYVKEPYRIDISWPSIDNSAPQLLSKVAIRRLSALATVNNIRRLPAGRQHDITGFAVSLGVGIGDHIGRLLNDHLAQSLIVVEQFEEFLWHSMHLHPWHEWVELVESRNGRVFFIINDNPTSVSSALTDALRSDNGGTLDGTLIYTHYRSHLVREIHRSLSEQISYIGTNRGFFEDENIMIQNATRNFLARDYAIWKSRPRREKYCPAFVVAAGPSVDGALDTIRKCRDQVVLISCGSGLKVLLSQGIRPDYHVEVENTFGQADILERVASQHDLSGITLVSAATVNKRTAAVFDKAIFFHRDTVCSSRFYLGDDEPVYMAVPTVANGGVRFAFGMAFKEVYMFGVDLGSRIEGYHHSKASSYYTDEEFMYSFQGTVENTQMSVTNDGNLGGTVKTHDGFLLSRLFMQKLIASYPSYRLYNCSDGVDIPGAIPKLPTVVNVTAEPSERDRALNLIDKEISHFAKGEGVSLENFKDLRRKTDIWYDKARETIKSLKEEAADKPDPFESYDRLWKLFQPDVPGTPLDSIMTVVWQNNFGTVMTMFNIYFRMHRRVVEEDSMRLFHLFLGELQAFLDDMEAILTSVIDELITEVEDAQADMAKTA</sequence>
<keyword evidence="3" id="KW-0808">Transferase</keyword>
<name>A0A7Y0E335_9PROT</name>
<dbReference type="GO" id="GO:0016740">
    <property type="term" value="F:transferase activity"/>
    <property type="evidence" value="ECO:0007669"/>
    <property type="project" value="UniProtKB-KW"/>
</dbReference>
<dbReference type="InterPro" id="IPR045376">
    <property type="entry name" value="Maf_N"/>
</dbReference>
<evidence type="ECO:0000313" key="4">
    <source>
        <dbReference type="Proteomes" id="UP000539372"/>
    </source>
</evidence>
<protein>
    <submittedName>
        <fullName evidence="3">Motility associated factor glycosyltransferase family protein</fullName>
    </submittedName>
</protein>
<dbReference type="AlphaFoldDB" id="A0A7Y0E335"/>
<dbReference type="PANTHER" id="PTHR41786:SF1">
    <property type="entry name" value="6-HYDROXYMETHYLPTERIN DIPHOSPHOKINASE MPTE-LIKE DOMAIN-CONTAINING PROTEIN"/>
    <property type="match status" value="1"/>
</dbReference>
<dbReference type="PANTHER" id="PTHR41786">
    <property type="entry name" value="MOTILITY ACCESSORY FACTOR MAF"/>
    <property type="match status" value="1"/>
</dbReference>
<feature type="domain" description="Glycosyltransferase Maf N-terminal" evidence="2">
    <location>
        <begin position="15"/>
        <end position="247"/>
    </location>
</feature>